<organism evidence="3 4">
    <name type="scientific">Haliscomenobacter hydrossis (strain ATCC 27775 / DSM 1100 / LMG 10767 / O)</name>
    <dbReference type="NCBI Taxonomy" id="760192"/>
    <lineage>
        <taxon>Bacteria</taxon>
        <taxon>Pseudomonadati</taxon>
        <taxon>Bacteroidota</taxon>
        <taxon>Saprospiria</taxon>
        <taxon>Saprospirales</taxon>
        <taxon>Haliscomenobacteraceae</taxon>
        <taxon>Haliscomenobacter</taxon>
    </lineage>
</organism>
<dbReference type="InterPro" id="IPR004722">
    <property type="entry name" value="DHOase"/>
</dbReference>
<feature type="domain" description="Dihydroorotase catalytic" evidence="2">
    <location>
        <begin position="54"/>
        <end position="235"/>
    </location>
</feature>
<dbReference type="EMBL" id="CP002691">
    <property type="protein sequence ID" value="AEE48837.1"/>
    <property type="molecule type" value="Genomic_DNA"/>
</dbReference>
<dbReference type="GO" id="GO:0046872">
    <property type="term" value="F:metal ion binding"/>
    <property type="evidence" value="ECO:0007669"/>
    <property type="project" value="InterPro"/>
</dbReference>
<dbReference type="eggNOG" id="COG0044">
    <property type="taxonomic scope" value="Bacteria"/>
</dbReference>
<dbReference type="AlphaFoldDB" id="F4L6F5"/>
<dbReference type="InterPro" id="IPR024403">
    <property type="entry name" value="DHOase_cat"/>
</dbReference>
<evidence type="ECO:0000259" key="2">
    <source>
        <dbReference type="Pfam" id="PF12890"/>
    </source>
</evidence>
<dbReference type="SUPFAM" id="SSF51338">
    <property type="entry name" value="Composite domain of metallo-dependent hydrolases"/>
    <property type="match status" value="1"/>
</dbReference>
<keyword evidence="4" id="KW-1185">Reference proteome</keyword>
<reference evidence="3 4" key="1">
    <citation type="journal article" date="2011" name="Stand. Genomic Sci.">
        <title>Complete genome sequence of Haliscomenobacter hydrossis type strain (O).</title>
        <authorList>
            <consortium name="US DOE Joint Genome Institute (JGI-PGF)"/>
            <person name="Daligault H."/>
            <person name="Lapidus A."/>
            <person name="Zeytun A."/>
            <person name="Nolan M."/>
            <person name="Lucas S."/>
            <person name="Del Rio T.G."/>
            <person name="Tice H."/>
            <person name="Cheng J.F."/>
            <person name="Tapia R."/>
            <person name="Han C."/>
            <person name="Goodwin L."/>
            <person name="Pitluck S."/>
            <person name="Liolios K."/>
            <person name="Pagani I."/>
            <person name="Ivanova N."/>
            <person name="Huntemann M."/>
            <person name="Mavromatis K."/>
            <person name="Mikhailova N."/>
            <person name="Pati A."/>
            <person name="Chen A."/>
            <person name="Palaniappan K."/>
            <person name="Land M."/>
            <person name="Hauser L."/>
            <person name="Brambilla E.M."/>
            <person name="Rohde M."/>
            <person name="Verbarg S."/>
            <person name="Goker M."/>
            <person name="Bristow J."/>
            <person name="Eisen J.A."/>
            <person name="Markowitz V."/>
            <person name="Hugenholtz P."/>
            <person name="Kyrpides N.C."/>
            <person name="Klenk H.P."/>
            <person name="Woyke T."/>
        </authorList>
    </citation>
    <scope>NUCLEOTIDE SEQUENCE [LARGE SCALE GENOMIC DNA]</scope>
    <source>
        <strain evidence="4">ATCC 27775 / DSM 1100 / LMG 10767 / O</strain>
    </source>
</reference>
<proteinExistence type="predicted"/>
<dbReference type="GO" id="GO:0005737">
    <property type="term" value="C:cytoplasm"/>
    <property type="evidence" value="ECO:0007669"/>
    <property type="project" value="TreeGrafter"/>
</dbReference>
<evidence type="ECO:0000313" key="3">
    <source>
        <dbReference type="EMBL" id="AEE48837.1"/>
    </source>
</evidence>
<dbReference type="GO" id="GO:0006221">
    <property type="term" value="P:pyrimidine nucleotide biosynthetic process"/>
    <property type="evidence" value="ECO:0007669"/>
    <property type="project" value="UniProtKB-KW"/>
</dbReference>
<name>F4L6F5_HALH1</name>
<dbReference type="PANTHER" id="PTHR43668">
    <property type="entry name" value="ALLANTOINASE"/>
    <property type="match status" value="1"/>
</dbReference>
<dbReference type="KEGG" id="hhy:Halhy_0936"/>
<dbReference type="InterPro" id="IPR032466">
    <property type="entry name" value="Metal_Hydrolase"/>
</dbReference>
<dbReference type="GO" id="GO:0004038">
    <property type="term" value="F:allantoinase activity"/>
    <property type="evidence" value="ECO:0007669"/>
    <property type="project" value="TreeGrafter"/>
</dbReference>
<protein>
    <submittedName>
        <fullName evidence="3">Dihydroorotase, multifunctional complex type</fullName>
    </submittedName>
</protein>
<dbReference type="PANTHER" id="PTHR43668:SF2">
    <property type="entry name" value="ALLANTOINASE"/>
    <property type="match status" value="1"/>
</dbReference>
<keyword evidence="1" id="KW-0665">Pyrimidine biosynthesis</keyword>
<dbReference type="Gene3D" id="3.20.20.140">
    <property type="entry name" value="Metal-dependent hydrolases"/>
    <property type="match status" value="1"/>
</dbReference>
<dbReference type="HOGENOM" id="CLU_015572_1_0_10"/>
<dbReference type="OrthoDB" id="9765462at2"/>
<dbReference type="InterPro" id="IPR011059">
    <property type="entry name" value="Metal-dep_hydrolase_composite"/>
</dbReference>
<dbReference type="SUPFAM" id="SSF51556">
    <property type="entry name" value="Metallo-dependent hydrolases"/>
    <property type="match status" value="1"/>
</dbReference>
<gene>
    <name evidence="3" type="ordered locus">Halhy_0936</name>
</gene>
<sequence length="423" mass="46232">MNFLLRKATVIDPNSPYHGKVVDIFIEGDKITSIGSELKRKADQVIEIEGIHVSPGWVDIGVQVGDPGFEHREDLRSVSAAAASGGFTVIGAQPNTYPVVDGKTEVAYLVQHSRGKLVDILPIAAITAKCQGKDITEMIDMHHAGAIAFSDGNQAIADNGMILRALEYVKAFDGIVINQPLDRTLAFEGQMHEGVVSTSLGMKGIPNLAEDLMVQRDIYLTQYAESRLHLANLSSQFAVELVRRAKAKGLKISCSVAALNLAFDDRALVEFDSNFKVLPPLRSHEDIEALKQGLKDGTIDLIGSNHVPLEEEAKKLEFPYADFGAIGLETTYALVNTHLEGVLSQTELVEKLAINPRRIFNLEEITVREGAKANLTVFHPHQTWTFERSHIFSKSSNSPLLGKRLKGKVIGVVNNGSAFINPH</sequence>
<dbReference type="STRING" id="760192.Halhy_0936"/>
<reference key="2">
    <citation type="submission" date="2011-04" db="EMBL/GenBank/DDBJ databases">
        <title>Complete sequence of chromosome of Haliscomenobacter hydrossis DSM 1100.</title>
        <authorList>
            <consortium name="US DOE Joint Genome Institute (JGI-PGF)"/>
            <person name="Lucas S."/>
            <person name="Han J."/>
            <person name="Lapidus A."/>
            <person name="Bruce D."/>
            <person name="Goodwin L."/>
            <person name="Pitluck S."/>
            <person name="Peters L."/>
            <person name="Kyrpides N."/>
            <person name="Mavromatis K."/>
            <person name="Ivanova N."/>
            <person name="Ovchinnikova G."/>
            <person name="Pagani I."/>
            <person name="Daligault H."/>
            <person name="Detter J.C."/>
            <person name="Han C."/>
            <person name="Land M."/>
            <person name="Hauser L."/>
            <person name="Markowitz V."/>
            <person name="Cheng J.-F."/>
            <person name="Hugenholtz P."/>
            <person name="Woyke T."/>
            <person name="Wu D."/>
            <person name="Verbarg S."/>
            <person name="Frueling A."/>
            <person name="Brambilla E."/>
            <person name="Klenk H.-P."/>
            <person name="Eisen J.A."/>
        </authorList>
    </citation>
    <scope>NUCLEOTIDE SEQUENCE</scope>
    <source>
        <strain>DSM 1100</strain>
    </source>
</reference>
<dbReference type="Gene3D" id="2.30.40.10">
    <property type="entry name" value="Urease, subunit C, domain 1"/>
    <property type="match status" value="1"/>
</dbReference>
<dbReference type="GO" id="GO:0004151">
    <property type="term" value="F:dihydroorotase activity"/>
    <property type="evidence" value="ECO:0007669"/>
    <property type="project" value="InterPro"/>
</dbReference>
<dbReference type="Proteomes" id="UP000008461">
    <property type="component" value="Chromosome"/>
</dbReference>
<dbReference type="NCBIfam" id="TIGR00857">
    <property type="entry name" value="pyrC_multi"/>
    <property type="match status" value="1"/>
</dbReference>
<dbReference type="Pfam" id="PF12890">
    <property type="entry name" value="DHOase"/>
    <property type="match status" value="1"/>
</dbReference>
<accession>F4L6F5</accession>
<dbReference type="RefSeq" id="WP_013763395.1">
    <property type="nucleotide sequence ID" value="NC_015510.1"/>
</dbReference>
<dbReference type="CDD" id="cd01317">
    <property type="entry name" value="DHOase_IIa"/>
    <property type="match status" value="1"/>
</dbReference>
<dbReference type="GO" id="GO:0006145">
    <property type="term" value="P:purine nucleobase catabolic process"/>
    <property type="evidence" value="ECO:0007669"/>
    <property type="project" value="TreeGrafter"/>
</dbReference>
<evidence type="ECO:0000313" key="4">
    <source>
        <dbReference type="Proteomes" id="UP000008461"/>
    </source>
</evidence>
<evidence type="ECO:0000256" key="1">
    <source>
        <dbReference type="ARBA" id="ARBA00022975"/>
    </source>
</evidence>
<dbReference type="InterPro" id="IPR050138">
    <property type="entry name" value="DHOase/Allantoinase_Hydrolase"/>
</dbReference>